<accession>A0A9Q3GMG9</accession>
<evidence type="ECO:0000313" key="2">
    <source>
        <dbReference type="Proteomes" id="UP000765509"/>
    </source>
</evidence>
<dbReference type="Proteomes" id="UP000765509">
    <property type="component" value="Unassembled WGS sequence"/>
</dbReference>
<sequence length="121" mass="14871">MQHDTNQLLRWLQDMTTPNHDELDKIKDKISKKRKKITEEQEYSLIAQNRKLYPSLQAQFARQYQLSTQNEEWKKKDENWNTDHEYLGNEKESQYQYLNQERRNEHTVQKSKFENHLENTS</sequence>
<proteinExistence type="predicted"/>
<gene>
    <name evidence="1" type="ORF">O181_012000</name>
</gene>
<dbReference type="AlphaFoldDB" id="A0A9Q3GMG9"/>
<evidence type="ECO:0000313" key="1">
    <source>
        <dbReference type="EMBL" id="MBW0472285.1"/>
    </source>
</evidence>
<name>A0A9Q3GMG9_9BASI</name>
<dbReference type="EMBL" id="AVOT02003035">
    <property type="protein sequence ID" value="MBW0472285.1"/>
    <property type="molecule type" value="Genomic_DNA"/>
</dbReference>
<organism evidence="1 2">
    <name type="scientific">Austropuccinia psidii MF-1</name>
    <dbReference type="NCBI Taxonomy" id="1389203"/>
    <lineage>
        <taxon>Eukaryota</taxon>
        <taxon>Fungi</taxon>
        <taxon>Dikarya</taxon>
        <taxon>Basidiomycota</taxon>
        <taxon>Pucciniomycotina</taxon>
        <taxon>Pucciniomycetes</taxon>
        <taxon>Pucciniales</taxon>
        <taxon>Sphaerophragmiaceae</taxon>
        <taxon>Austropuccinia</taxon>
    </lineage>
</organism>
<comment type="caution">
    <text evidence="1">The sequence shown here is derived from an EMBL/GenBank/DDBJ whole genome shotgun (WGS) entry which is preliminary data.</text>
</comment>
<protein>
    <submittedName>
        <fullName evidence="1">Uncharacterized protein</fullName>
    </submittedName>
</protein>
<keyword evidence="2" id="KW-1185">Reference proteome</keyword>
<reference evidence="1" key="1">
    <citation type="submission" date="2021-03" db="EMBL/GenBank/DDBJ databases">
        <title>Draft genome sequence of rust myrtle Austropuccinia psidii MF-1, a brazilian biotype.</title>
        <authorList>
            <person name="Quecine M.C."/>
            <person name="Pachon D.M.R."/>
            <person name="Bonatelli M.L."/>
            <person name="Correr F.H."/>
            <person name="Franceschini L.M."/>
            <person name="Leite T.F."/>
            <person name="Margarido G.R.A."/>
            <person name="Almeida C.A."/>
            <person name="Ferrarezi J.A."/>
            <person name="Labate C.A."/>
        </authorList>
    </citation>
    <scope>NUCLEOTIDE SEQUENCE</scope>
    <source>
        <strain evidence="1">MF-1</strain>
    </source>
</reference>